<reference evidence="2" key="1">
    <citation type="submission" date="2012-11" db="EMBL/GenBank/DDBJ databases">
        <title>Dependencies among metagenomic species, viruses, plasmids and units of genetic variation.</title>
        <authorList>
            <person name="Nielsen H.B."/>
            <person name="Almeida M."/>
            <person name="Juncker A.S."/>
            <person name="Rasmussen S."/>
            <person name="Li J."/>
            <person name="Sunagawa S."/>
            <person name="Plichta D."/>
            <person name="Gautier L."/>
            <person name="Le Chatelier E."/>
            <person name="Peletier E."/>
            <person name="Bonde I."/>
            <person name="Nielsen T."/>
            <person name="Manichanh C."/>
            <person name="Arumugam M."/>
            <person name="Batto J."/>
            <person name="Santos M.B.Q.D."/>
            <person name="Blom N."/>
            <person name="Borruel N."/>
            <person name="Burgdorf K.S."/>
            <person name="Boumezbeur F."/>
            <person name="Casellas F."/>
            <person name="Dore J."/>
            <person name="Guarner F."/>
            <person name="Hansen T."/>
            <person name="Hildebrand F."/>
            <person name="Kaas R.S."/>
            <person name="Kennedy S."/>
            <person name="Kristiansen K."/>
            <person name="Kultima J.R."/>
            <person name="Leonard P."/>
            <person name="Levenez F."/>
            <person name="Lund O."/>
            <person name="Moumen B."/>
            <person name="Le Paslier D."/>
            <person name="Pons N."/>
            <person name="Pedersen O."/>
            <person name="Prifti E."/>
            <person name="Qin J."/>
            <person name="Raes J."/>
            <person name="Tap J."/>
            <person name="Tims S."/>
            <person name="Ussery D.W."/>
            <person name="Yamada T."/>
            <person name="MetaHit consortium"/>
            <person name="Renault P."/>
            <person name="Sicheritz-Ponten T."/>
            <person name="Bork P."/>
            <person name="Wang J."/>
            <person name="Brunak S."/>
            <person name="Ehrlich S.D."/>
        </authorList>
    </citation>
    <scope>NUCLEOTIDE SEQUENCE [LARGE SCALE GENOMIC DNA]</scope>
</reference>
<comment type="caution">
    <text evidence="2">The sequence shown here is derived from an EMBL/GenBank/DDBJ whole genome shotgun (WGS) entry which is preliminary data.</text>
</comment>
<evidence type="ECO:0000313" key="2">
    <source>
        <dbReference type="EMBL" id="CDB64467.1"/>
    </source>
</evidence>
<organism evidence="2 3">
    <name type="scientific">[Clostridium] clostridioforme CAG:132</name>
    <dbReference type="NCBI Taxonomy" id="1263065"/>
    <lineage>
        <taxon>Bacteria</taxon>
        <taxon>Bacillati</taxon>
        <taxon>Bacillota</taxon>
        <taxon>Clostridia</taxon>
        <taxon>Lachnospirales</taxon>
        <taxon>Lachnospiraceae</taxon>
        <taxon>Enterocloster</taxon>
    </lineage>
</organism>
<accession>R6KQT6</accession>
<proteinExistence type="predicted"/>
<evidence type="ECO:0000313" key="3">
    <source>
        <dbReference type="Proteomes" id="UP000018009"/>
    </source>
</evidence>
<evidence type="ECO:0000256" key="1">
    <source>
        <dbReference type="SAM" id="MobiDB-lite"/>
    </source>
</evidence>
<sequence>MGERAFIVTQSIKKLRAEDKGWALDKKGFKRLSDDKPVDISNLPEDDSGLYYKDMPYTPHKLHQRLIITYSPKYARYQKTIRGRQIERAQKMINSGSIKRNGKTRMPRQGS</sequence>
<feature type="compositionally biased region" description="Basic residues" evidence="1">
    <location>
        <begin position="100"/>
        <end position="111"/>
    </location>
</feature>
<feature type="region of interest" description="Disordered" evidence="1">
    <location>
        <begin position="91"/>
        <end position="111"/>
    </location>
</feature>
<dbReference type="AlphaFoldDB" id="R6KQT6"/>
<gene>
    <name evidence="2" type="ORF">BN486_00729</name>
</gene>
<dbReference type="EMBL" id="CBDY010000429">
    <property type="protein sequence ID" value="CDB64467.1"/>
    <property type="molecule type" value="Genomic_DNA"/>
</dbReference>
<name>R6KQT6_9FIRM</name>
<dbReference type="Proteomes" id="UP000018009">
    <property type="component" value="Unassembled WGS sequence"/>
</dbReference>
<protein>
    <submittedName>
        <fullName evidence="2">Uncharacterized protein</fullName>
    </submittedName>
</protein>